<dbReference type="RefSeq" id="WP_078830469.1">
    <property type="nucleotide sequence ID" value="NZ_FUWH01000002.1"/>
</dbReference>
<dbReference type="InterPro" id="IPR036465">
    <property type="entry name" value="vWFA_dom_sf"/>
</dbReference>
<evidence type="ECO:0000313" key="4">
    <source>
        <dbReference type="Proteomes" id="UP000190888"/>
    </source>
</evidence>
<dbReference type="Pfam" id="PF12034">
    <property type="entry name" value="YfbK_C"/>
    <property type="match status" value="1"/>
</dbReference>
<dbReference type="Gene3D" id="2.60.40.1120">
    <property type="entry name" value="Carboxypeptidase-like, regulatory domain"/>
    <property type="match status" value="1"/>
</dbReference>
<dbReference type="InterPro" id="IPR022156">
    <property type="entry name" value="Uncharacterised_YfbK_N"/>
</dbReference>
<dbReference type="PROSITE" id="PS50234">
    <property type="entry name" value="VWFA"/>
    <property type="match status" value="1"/>
</dbReference>
<proteinExistence type="predicted"/>
<organism evidence="3 4">
    <name type="scientific">Sediminibacterium ginsengisoli</name>
    <dbReference type="NCBI Taxonomy" id="413434"/>
    <lineage>
        <taxon>Bacteria</taxon>
        <taxon>Pseudomonadati</taxon>
        <taxon>Bacteroidota</taxon>
        <taxon>Chitinophagia</taxon>
        <taxon>Chitinophagales</taxon>
        <taxon>Chitinophagaceae</taxon>
        <taxon>Sediminibacterium</taxon>
    </lineage>
</organism>
<dbReference type="STRING" id="413434.SAMN04488132_102538"/>
<evidence type="ECO:0000259" key="2">
    <source>
        <dbReference type="PROSITE" id="PS50234"/>
    </source>
</evidence>
<dbReference type="EMBL" id="FUWH01000002">
    <property type="protein sequence ID" value="SJZ55026.1"/>
    <property type="molecule type" value="Genomic_DNA"/>
</dbReference>
<gene>
    <name evidence="3" type="ORF">SAMN04488132_102538</name>
</gene>
<feature type="chain" id="PRO_5012413891" evidence="1">
    <location>
        <begin position="19"/>
        <end position="647"/>
    </location>
</feature>
<dbReference type="SUPFAM" id="SSF49464">
    <property type="entry name" value="Carboxypeptidase regulatory domain-like"/>
    <property type="match status" value="1"/>
</dbReference>
<dbReference type="SUPFAM" id="SSF53300">
    <property type="entry name" value="vWA-like"/>
    <property type="match status" value="1"/>
</dbReference>
<dbReference type="CDD" id="cd01465">
    <property type="entry name" value="vWA_subgroup"/>
    <property type="match status" value="1"/>
</dbReference>
<dbReference type="AlphaFoldDB" id="A0A1T4LK72"/>
<dbReference type="Pfam" id="PF13620">
    <property type="entry name" value="CarboxypepD_reg"/>
    <property type="match status" value="1"/>
</dbReference>
<dbReference type="Gene3D" id="3.40.50.410">
    <property type="entry name" value="von Willebrand factor, type A domain"/>
    <property type="match status" value="1"/>
</dbReference>
<dbReference type="PANTHER" id="PTHR10579">
    <property type="entry name" value="CALCIUM-ACTIVATED CHLORIDE CHANNEL REGULATOR"/>
    <property type="match status" value="1"/>
</dbReference>
<evidence type="ECO:0000256" key="1">
    <source>
        <dbReference type="SAM" id="SignalP"/>
    </source>
</evidence>
<feature type="signal peptide" evidence="1">
    <location>
        <begin position="1"/>
        <end position="18"/>
    </location>
</feature>
<keyword evidence="4" id="KW-1185">Reference proteome</keyword>
<dbReference type="InterPro" id="IPR021908">
    <property type="entry name" value="YfbK_C"/>
</dbReference>
<evidence type="ECO:0000313" key="3">
    <source>
        <dbReference type="EMBL" id="SJZ55026.1"/>
    </source>
</evidence>
<dbReference type="PANTHER" id="PTHR10579:SF43">
    <property type="entry name" value="ZINC FINGER (C3HC4-TYPE RING FINGER) FAMILY PROTEIN"/>
    <property type="match status" value="1"/>
</dbReference>
<sequence>MKYFVSLAGMLLCMIAIAGTTGAKITGTVRNESGKPVAYAVVTLKGTVKQVFTNAGGQFTIQAEPDMILVVTASGYETTEVTTGTQATLEIVLRKIVQQKDPVRIKADTLAMKLTAKEMELNDLAVRAYNYNTALQGKVAGLQAGSANIRIRGLATTGNMATRRKKGGIVTKDEFFENAFDKTADKPLSTFGIDVDAASYSNIRRMLRDGRLPSPEEVRIEEMVNYFSYEYSQPAGNDPFKVHTETAISPWNPRHRLLMIGLQGKKIAADKLPPANLTFLVDVSGSMMSEDRLPLVKASLKLLAEKLRKQDQVSLVAYAGNAGLVLPATSGSEKDKIIAAIDRLEAGGSTAGGAGIELAYNITRKSFAEGGNNRVILCTDGDFNVGVSSVKGLEKLIEKERESGIFLTVLGYGTGNYQDEKMQQLADKGNGNHAYIDDISEARKVLVHEFGGTLFTIAKDVKLQVEFNPSKVQAYRLIGYENRMLAAEDFNDDKKDAGELGSGHTVTAIYELVPPGVPLMYGVDSLRYTNTRKVKSSGGEKETELAFIKLRYKEPAGETSRLLTVPVTDNPAAIIAASENLRFAAAVASFGMLLRNSKYKGGATYGTVRQLALKATGRDENGYRKEFLQLVDKAALLSDRDPVAGKD</sequence>
<feature type="domain" description="VWFA" evidence="2">
    <location>
        <begin position="276"/>
        <end position="454"/>
    </location>
</feature>
<keyword evidence="1" id="KW-0732">Signal</keyword>
<reference evidence="3 4" key="1">
    <citation type="submission" date="2017-02" db="EMBL/GenBank/DDBJ databases">
        <authorList>
            <person name="Peterson S.W."/>
        </authorList>
    </citation>
    <scope>NUCLEOTIDE SEQUENCE [LARGE SCALE GENOMIC DNA]</scope>
    <source>
        <strain evidence="3 4">DSM 22335</strain>
    </source>
</reference>
<dbReference type="InterPro" id="IPR002035">
    <property type="entry name" value="VWF_A"/>
</dbReference>
<dbReference type="InterPro" id="IPR051266">
    <property type="entry name" value="CLCR"/>
</dbReference>
<accession>A0A1T4LK72</accession>
<dbReference type="Pfam" id="PF00092">
    <property type="entry name" value="VWA"/>
    <property type="match status" value="1"/>
</dbReference>
<name>A0A1T4LK72_9BACT</name>
<dbReference type="Pfam" id="PF12450">
    <property type="entry name" value="vWF_A"/>
    <property type="match status" value="1"/>
</dbReference>
<dbReference type="InterPro" id="IPR008969">
    <property type="entry name" value="CarboxyPept-like_regulatory"/>
</dbReference>
<protein>
    <submittedName>
        <fullName evidence="3">Ca-activated chloride channel family protein</fullName>
    </submittedName>
</protein>
<dbReference type="SMART" id="SM00327">
    <property type="entry name" value="VWA"/>
    <property type="match status" value="1"/>
</dbReference>
<dbReference type="Proteomes" id="UP000190888">
    <property type="component" value="Unassembled WGS sequence"/>
</dbReference>